<name>A0A5B0G482_9BURK</name>
<dbReference type="EMBL" id="VTUZ01000061">
    <property type="protein sequence ID" value="KAA0998303.1"/>
    <property type="molecule type" value="Genomic_DNA"/>
</dbReference>
<comment type="caution">
    <text evidence="1">The sequence shown here is derived from an EMBL/GenBank/DDBJ whole genome shotgun (WGS) entry which is preliminary data.</text>
</comment>
<reference evidence="1 2" key="1">
    <citation type="submission" date="2019-08" db="EMBL/GenBank/DDBJ databases">
        <title>Paraburkholderia sp. DCY113.</title>
        <authorList>
            <person name="Kang J."/>
        </authorList>
    </citation>
    <scope>NUCLEOTIDE SEQUENCE [LARGE SCALE GENOMIC DNA]</scope>
    <source>
        <strain evidence="1 2">DCY113</strain>
    </source>
</reference>
<evidence type="ECO:0000313" key="2">
    <source>
        <dbReference type="Proteomes" id="UP000325273"/>
    </source>
</evidence>
<accession>A0A5B0G482</accession>
<dbReference type="AlphaFoldDB" id="A0A5B0G482"/>
<gene>
    <name evidence="1" type="ORF">FVF58_45305</name>
</gene>
<keyword evidence="2" id="KW-1185">Reference proteome</keyword>
<evidence type="ECO:0000313" key="1">
    <source>
        <dbReference type="EMBL" id="KAA0998303.1"/>
    </source>
</evidence>
<organism evidence="1 2">
    <name type="scientific">Paraburkholderia panacisoli</name>
    <dbReference type="NCBI Taxonomy" id="2603818"/>
    <lineage>
        <taxon>Bacteria</taxon>
        <taxon>Pseudomonadati</taxon>
        <taxon>Pseudomonadota</taxon>
        <taxon>Betaproteobacteria</taxon>
        <taxon>Burkholderiales</taxon>
        <taxon>Burkholderiaceae</taxon>
        <taxon>Paraburkholderia</taxon>
    </lineage>
</organism>
<dbReference type="Proteomes" id="UP000325273">
    <property type="component" value="Unassembled WGS sequence"/>
</dbReference>
<protein>
    <submittedName>
        <fullName evidence="1">Uncharacterized protein</fullName>
    </submittedName>
</protein>
<proteinExistence type="predicted"/>
<sequence>MRRRPGQARHAFVWLLSPLSLVRALAARRDDLLHRELLALHRQLDQHRDAFGVEPICKVLQIAPSGYRQIWPGEHPAFERCTHNYWFHSLESTSFSCASCAAAPRALASGLTTPALRPFPSRLSVHCCTRG</sequence>